<name>A0A1J1IQS2_9DIPT</name>
<dbReference type="Proteomes" id="UP000183832">
    <property type="component" value="Unassembled WGS sequence"/>
</dbReference>
<proteinExistence type="predicted"/>
<evidence type="ECO:0000313" key="1">
    <source>
        <dbReference type="EMBL" id="CRL00833.1"/>
    </source>
</evidence>
<organism evidence="1 2">
    <name type="scientific">Clunio marinus</name>
    <dbReference type="NCBI Taxonomy" id="568069"/>
    <lineage>
        <taxon>Eukaryota</taxon>
        <taxon>Metazoa</taxon>
        <taxon>Ecdysozoa</taxon>
        <taxon>Arthropoda</taxon>
        <taxon>Hexapoda</taxon>
        <taxon>Insecta</taxon>
        <taxon>Pterygota</taxon>
        <taxon>Neoptera</taxon>
        <taxon>Endopterygota</taxon>
        <taxon>Diptera</taxon>
        <taxon>Nematocera</taxon>
        <taxon>Chironomoidea</taxon>
        <taxon>Chironomidae</taxon>
        <taxon>Clunio</taxon>
    </lineage>
</organism>
<dbReference type="AlphaFoldDB" id="A0A1J1IQS2"/>
<dbReference type="OrthoDB" id="6620644at2759"/>
<gene>
    <name evidence="1" type="ORF">CLUMA_CG014084</name>
</gene>
<sequence>MLLIYKKIKDSKPAYQFLESRPGYIPVYIRLGDQPLSEIHPLLAEAFGERMFLAQSILKTFLNIINKITSFNSQELDEKEITPLGSSSSDSDEAGLFLNEIIPADETQLGNKKKKNS</sequence>
<dbReference type="STRING" id="568069.A0A1J1IQS2"/>
<accession>A0A1J1IQS2</accession>
<reference evidence="1 2" key="1">
    <citation type="submission" date="2015-04" db="EMBL/GenBank/DDBJ databases">
        <authorList>
            <person name="Syromyatnikov M.Y."/>
            <person name="Popov V.N."/>
        </authorList>
    </citation>
    <scope>NUCLEOTIDE SEQUENCE [LARGE SCALE GENOMIC DNA]</scope>
</reference>
<evidence type="ECO:0000313" key="2">
    <source>
        <dbReference type="Proteomes" id="UP000183832"/>
    </source>
</evidence>
<dbReference type="EMBL" id="CVRI01000054">
    <property type="protein sequence ID" value="CRL00833.1"/>
    <property type="molecule type" value="Genomic_DNA"/>
</dbReference>
<keyword evidence="2" id="KW-1185">Reference proteome</keyword>
<protein>
    <submittedName>
        <fullName evidence="1">CLUMA_CG014084, isoform A</fullName>
    </submittedName>
</protein>